<reference evidence="2 3" key="1">
    <citation type="submission" date="2024-02" db="EMBL/GenBank/DDBJ databases">
        <title>De novo assembly and annotation of 12 fungi associated with fruit tree decline syndrome in Ontario, Canada.</title>
        <authorList>
            <person name="Sulman M."/>
            <person name="Ellouze W."/>
            <person name="Ilyukhin E."/>
        </authorList>
    </citation>
    <scope>NUCLEOTIDE SEQUENCE [LARGE SCALE GENOMIC DNA]</scope>
    <source>
        <strain evidence="2 3">M42-189</strain>
    </source>
</reference>
<dbReference type="SMART" id="SM00248">
    <property type="entry name" value="ANK"/>
    <property type="match status" value="2"/>
</dbReference>
<dbReference type="Pfam" id="PF12796">
    <property type="entry name" value="Ank_2"/>
    <property type="match status" value="1"/>
</dbReference>
<name>A0ABR3RU00_9PLEO</name>
<dbReference type="PROSITE" id="PS50297">
    <property type="entry name" value="ANK_REP_REGION"/>
    <property type="match status" value="2"/>
</dbReference>
<evidence type="ECO:0000313" key="3">
    <source>
        <dbReference type="Proteomes" id="UP001521785"/>
    </source>
</evidence>
<evidence type="ECO:0000256" key="1">
    <source>
        <dbReference type="PROSITE-ProRule" id="PRU00023"/>
    </source>
</evidence>
<dbReference type="PANTHER" id="PTHR10039:SF15">
    <property type="entry name" value="NACHT DOMAIN-CONTAINING PROTEIN"/>
    <property type="match status" value="1"/>
</dbReference>
<proteinExistence type="predicted"/>
<dbReference type="InterPro" id="IPR036770">
    <property type="entry name" value="Ankyrin_rpt-contain_sf"/>
</dbReference>
<sequence length="265" mass="29955">MPRSFSETYDHIFFKVTERHPTYAMRILQWLTFSARPLSAAQVAEVVAIDAARDPAFDYDEVMENPLEPLNICSTFVTISDPAVEPRMITLAHPSIRDYLYDKLRGNTCHDTMAKGCLKYLLQLPETSSYEVVQTFKLARYCAEFWMYHAREAEEHMDSTSQMAIQLFSIENPAYLTWIRLYDPDMPEMEPDFSKTMDQVATPLYYAALLGLSNVVELLLGKGADINTTGGRHGNAVQAAMAEGHESVVKLLLDKGADVDAHSER</sequence>
<keyword evidence="3" id="KW-1185">Reference proteome</keyword>
<dbReference type="Proteomes" id="UP001521785">
    <property type="component" value="Unassembled WGS sequence"/>
</dbReference>
<dbReference type="EMBL" id="JAKJXO020000003">
    <property type="protein sequence ID" value="KAL1607911.1"/>
    <property type="molecule type" value="Genomic_DNA"/>
</dbReference>
<gene>
    <name evidence="2" type="ORF">SLS60_002850</name>
</gene>
<dbReference type="InterPro" id="IPR002110">
    <property type="entry name" value="Ankyrin_rpt"/>
</dbReference>
<dbReference type="SUPFAM" id="SSF48403">
    <property type="entry name" value="Ankyrin repeat"/>
    <property type="match status" value="1"/>
</dbReference>
<accession>A0ABR3RU00</accession>
<dbReference type="Gene3D" id="1.25.40.20">
    <property type="entry name" value="Ankyrin repeat-containing domain"/>
    <property type="match status" value="1"/>
</dbReference>
<keyword evidence="1" id="KW-0040">ANK repeat</keyword>
<organism evidence="2 3">
    <name type="scientific">Paraconiothyrium brasiliense</name>
    <dbReference type="NCBI Taxonomy" id="300254"/>
    <lineage>
        <taxon>Eukaryota</taxon>
        <taxon>Fungi</taxon>
        <taxon>Dikarya</taxon>
        <taxon>Ascomycota</taxon>
        <taxon>Pezizomycotina</taxon>
        <taxon>Dothideomycetes</taxon>
        <taxon>Pleosporomycetidae</taxon>
        <taxon>Pleosporales</taxon>
        <taxon>Massarineae</taxon>
        <taxon>Didymosphaeriaceae</taxon>
        <taxon>Paraconiothyrium</taxon>
    </lineage>
</organism>
<feature type="repeat" description="ANK" evidence="1">
    <location>
        <begin position="232"/>
        <end position="264"/>
    </location>
</feature>
<protein>
    <recommendedName>
        <fullName evidence="4">Ankyrin repeat protein</fullName>
    </recommendedName>
</protein>
<feature type="repeat" description="ANK" evidence="1">
    <location>
        <begin position="199"/>
        <end position="231"/>
    </location>
</feature>
<dbReference type="PANTHER" id="PTHR10039">
    <property type="entry name" value="AMELOGENIN"/>
    <property type="match status" value="1"/>
</dbReference>
<dbReference type="PROSITE" id="PS50088">
    <property type="entry name" value="ANK_REPEAT"/>
    <property type="match status" value="2"/>
</dbReference>
<evidence type="ECO:0008006" key="4">
    <source>
        <dbReference type="Google" id="ProtNLM"/>
    </source>
</evidence>
<evidence type="ECO:0000313" key="2">
    <source>
        <dbReference type="EMBL" id="KAL1607911.1"/>
    </source>
</evidence>
<comment type="caution">
    <text evidence="2">The sequence shown here is derived from an EMBL/GenBank/DDBJ whole genome shotgun (WGS) entry which is preliminary data.</text>
</comment>